<dbReference type="PANTHER" id="PTHR30435">
    <property type="entry name" value="FLAGELLAR PROTEIN"/>
    <property type="match status" value="1"/>
</dbReference>
<dbReference type="Proteomes" id="UP000278962">
    <property type="component" value="Unassembled WGS sequence"/>
</dbReference>
<feature type="domain" description="Flagellar hook protein FlgE/F/G-like D1" evidence="7">
    <location>
        <begin position="96"/>
        <end position="181"/>
    </location>
</feature>
<dbReference type="Pfam" id="PF00460">
    <property type="entry name" value="Flg_bb_rod"/>
    <property type="match status" value="1"/>
</dbReference>
<keyword evidence="8" id="KW-0969">Cilium</keyword>
<dbReference type="InterPro" id="IPR037925">
    <property type="entry name" value="FlgE/F/G-like"/>
</dbReference>
<organism evidence="8 9">
    <name type="scientific">Solirubrobacter pauli</name>
    <dbReference type="NCBI Taxonomy" id="166793"/>
    <lineage>
        <taxon>Bacteria</taxon>
        <taxon>Bacillati</taxon>
        <taxon>Actinomycetota</taxon>
        <taxon>Thermoleophilia</taxon>
        <taxon>Solirubrobacterales</taxon>
        <taxon>Solirubrobacteraceae</taxon>
        <taxon>Solirubrobacter</taxon>
    </lineage>
</organism>
<dbReference type="SUPFAM" id="SSF117143">
    <property type="entry name" value="Flagellar hook protein flgE"/>
    <property type="match status" value="1"/>
</dbReference>
<reference evidence="8 9" key="1">
    <citation type="submission" date="2018-10" db="EMBL/GenBank/DDBJ databases">
        <title>Genomic Encyclopedia of Archaeal and Bacterial Type Strains, Phase II (KMG-II): from individual species to whole genera.</title>
        <authorList>
            <person name="Goeker M."/>
        </authorList>
    </citation>
    <scope>NUCLEOTIDE SEQUENCE [LARGE SCALE GENOMIC DNA]</scope>
    <source>
        <strain evidence="8 9">DSM 14954</strain>
    </source>
</reference>
<evidence type="ECO:0000313" key="8">
    <source>
        <dbReference type="EMBL" id="RKQ92385.1"/>
    </source>
</evidence>
<dbReference type="InterPro" id="IPR053967">
    <property type="entry name" value="LlgE_F_G-like_D1"/>
</dbReference>
<comment type="caution">
    <text evidence="8">The sequence shown here is derived from an EMBL/GenBank/DDBJ whole genome shotgun (WGS) entry which is preliminary data.</text>
</comment>
<feature type="domain" description="Flagellar basal-body/hook protein C-terminal" evidence="6">
    <location>
        <begin position="239"/>
        <end position="283"/>
    </location>
</feature>
<comment type="subcellular location">
    <subcellularLocation>
        <location evidence="1 4">Bacterial flagellum basal body</location>
    </subcellularLocation>
</comment>
<gene>
    <name evidence="8" type="ORF">C8N24_2231</name>
</gene>
<evidence type="ECO:0000259" key="5">
    <source>
        <dbReference type="Pfam" id="PF00460"/>
    </source>
</evidence>
<dbReference type="InterPro" id="IPR010930">
    <property type="entry name" value="Flg_bb/hook_C_dom"/>
</dbReference>
<evidence type="ECO:0000256" key="2">
    <source>
        <dbReference type="ARBA" id="ARBA00009677"/>
    </source>
</evidence>
<dbReference type="GO" id="GO:0009424">
    <property type="term" value="C:bacterial-type flagellum hook"/>
    <property type="evidence" value="ECO:0007669"/>
    <property type="project" value="TreeGrafter"/>
</dbReference>
<dbReference type="Pfam" id="PF06429">
    <property type="entry name" value="Flg_bbr_C"/>
    <property type="match status" value="1"/>
</dbReference>
<comment type="function">
    <text evidence="4">A flexible structure which links the flagellar filament to the drive apparatus in the basal body.</text>
</comment>
<evidence type="ECO:0000259" key="6">
    <source>
        <dbReference type="Pfam" id="PF06429"/>
    </source>
</evidence>
<dbReference type="GO" id="GO:0005829">
    <property type="term" value="C:cytosol"/>
    <property type="evidence" value="ECO:0007669"/>
    <property type="project" value="TreeGrafter"/>
</dbReference>
<keyword evidence="3 4" id="KW-0975">Bacterial flagellum</keyword>
<dbReference type="GO" id="GO:0071978">
    <property type="term" value="P:bacterial-type flagellum-dependent swarming motility"/>
    <property type="evidence" value="ECO:0007669"/>
    <property type="project" value="TreeGrafter"/>
</dbReference>
<evidence type="ECO:0000256" key="4">
    <source>
        <dbReference type="RuleBase" id="RU362116"/>
    </source>
</evidence>
<dbReference type="NCBIfam" id="TIGR03506">
    <property type="entry name" value="FlgEFG_subfam"/>
    <property type="match status" value="2"/>
</dbReference>
<dbReference type="PANTHER" id="PTHR30435:SF1">
    <property type="entry name" value="FLAGELLAR HOOK PROTEIN FLGE"/>
    <property type="match status" value="1"/>
</dbReference>
<dbReference type="GO" id="GO:0009425">
    <property type="term" value="C:bacterial-type flagellum basal body"/>
    <property type="evidence" value="ECO:0007669"/>
    <property type="project" value="UniProtKB-SubCell"/>
</dbReference>
<proteinExistence type="inferred from homology"/>
<sequence length="285" mass="29062">MMRGMFSAISGLKQHQVMLDVTANDIANVNTVGYKSSRVTFQDSLNQLQRGAAGSNAATGGTNAAQVGLGVKLGSIDNLMSGGTSQTTGSPLDVSIQGEGFFQIGEGNPGTASNSPINPTTYTRAGNFSVSTAGFLTNSAGQYVVGYQLDPGTGNPITTGVAVKIPDNATSVAIDPSGGVSWIDGATGTRQTGYRLTIANFANASGLERVGGNAWAVSANSGAKTVNTPGIGGAGPVSPGTLEMSNVDLSQTFTNMITAQRGFQANSRVISTADEMLQDLVNLKR</sequence>
<dbReference type="EMBL" id="RBIL01000001">
    <property type="protein sequence ID" value="RKQ92385.1"/>
    <property type="molecule type" value="Genomic_DNA"/>
</dbReference>
<dbReference type="AlphaFoldDB" id="A0A660LDQ9"/>
<evidence type="ECO:0000259" key="7">
    <source>
        <dbReference type="Pfam" id="PF22692"/>
    </source>
</evidence>
<keyword evidence="8" id="KW-0966">Cell projection</keyword>
<evidence type="ECO:0000313" key="9">
    <source>
        <dbReference type="Proteomes" id="UP000278962"/>
    </source>
</evidence>
<comment type="similarity">
    <text evidence="2 4">Belongs to the flagella basal body rod proteins family.</text>
</comment>
<dbReference type="OrthoDB" id="9804559at2"/>
<evidence type="ECO:0000256" key="1">
    <source>
        <dbReference type="ARBA" id="ARBA00004117"/>
    </source>
</evidence>
<dbReference type="Pfam" id="PF22692">
    <property type="entry name" value="LlgE_F_G_D1"/>
    <property type="match status" value="1"/>
</dbReference>
<feature type="domain" description="Flagellar basal body rod protein N-terminal" evidence="5">
    <location>
        <begin position="7"/>
        <end position="35"/>
    </location>
</feature>
<evidence type="ECO:0000256" key="3">
    <source>
        <dbReference type="ARBA" id="ARBA00023143"/>
    </source>
</evidence>
<accession>A0A660LDQ9</accession>
<dbReference type="InterPro" id="IPR020013">
    <property type="entry name" value="Flagellar_FlgE/F/G"/>
</dbReference>
<protein>
    <recommendedName>
        <fullName evidence="4">Flagellar hook protein FlgE</fullName>
    </recommendedName>
</protein>
<keyword evidence="9" id="KW-1185">Reference proteome</keyword>
<keyword evidence="8" id="KW-0282">Flagellum</keyword>
<name>A0A660LDQ9_9ACTN</name>
<dbReference type="InterPro" id="IPR001444">
    <property type="entry name" value="Flag_bb_rod_N"/>
</dbReference>